<organism evidence="1">
    <name type="scientific">Polynucleobacter sp. UK-FUSCHL-C3</name>
    <dbReference type="NCBI Taxonomy" id="2955208"/>
    <lineage>
        <taxon>Bacteria</taxon>
        <taxon>Pseudomonadati</taxon>
        <taxon>Pseudomonadota</taxon>
        <taxon>Betaproteobacteria</taxon>
        <taxon>Burkholderiales</taxon>
        <taxon>Burkholderiaceae</taxon>
        <taxon>Polynucleobacter</taxon>
    </lineage>
</organism>
<dbReference type="RefSeq" id="WP_353438348.1">
    <property type="nucleotide sequence ID" value="NZ_CP099959.1"/>
</dbReference>
<protein>
    <submittedName>
        <fullName evidence="1">Uncharacterized protein</fullName>
    </submittedName>
</protein>
<dbReference type="AlphaFoldDB" id="A0AAU8A1B7"/>
<dbReference type="EMBL" id="CP099959">
    <property type="protein sequence ID" value="XCC57318.1"/>
    <property type="molecule type" value="Genomic_DNA"/>
</dbReference>
<proteinExistence type="predicted"/>
<sequence length="134" mass="14856">MSTPLSEYWLGVEINGQHCAISARQIYASFICKQPLQSANALRLDGIVVHEGEPVYLKPHHALLKPMHAKLSQGAWSRDCEDPSWVIVLKERGRMGPGFRAHKIAGPFHVALNEDASSVHYGGLDYLIVKVLTN</sequence>
<evidence type="ECO:0000313" key="1">
    <source>
        <dbReference type="EMBL" id="XCC57318.1"/>
    </source>
</evidence>
<gene>
    <name evidence="1" type="ORF">NKE59_07415</name>
</gene>
<name>A0AAU8A1B7_9BURK</name>
<reference evidence="1" key="1">
    <citation type="submission" date="2022-06" db="EMBL/GenBank/DDBJ databases">
        <title>New Polynucleobacter species.</title>
        <authorList>
            <person name="Hahn M.W."/>
        </authorList>
    </citation>
    <scope>NUCLEOTIDE SEQUENCE</scope>
    <source>
        <strain evidence="1">UK-FUSCHL-C3</strain>
    </source>
</reference>
<accession>A0AAU8A1B7</accession>